<dbReference type="Proteomes" id="UP001156601">
    <property type="component" value="Unassembled WGS sequence"/>
</dbReference>
<evidence type="ECO:0000313" key="3">
    <source>
        <dbReference type="Proteomes" id="UP001156601"/>
    </source>
</evidence>
<reference evidence="2" key="2">
    <citation type="submission" date="2023-01" db="EMBL/GenBank/DDBJ databases">
        <title>Draft genome sequence of Agaribacter marinus strain NBRC 110023.</title>
        <authorList>
            <person name="Sun Q."/>
            <person name="Mori K."/>
        </authorList>
    </citation>
    <scope>NUCLEOTIDE SEQUENCE</scope>
    <source>
        <strain evidence="2">NBRC 110023</strain>
    </source>
</reference>
<evidence type="ECO:0000313" key="2">
    <source>
        <dbReference type="EMBL" id="GLR69599.1"/>
    </source>
</evidence>
<keyword evidence="3" id="KW-1185">Reference proteome</keyword>
<keyword evidence="1" id="KW-0732">Signal</keyword>
<reference evidence="2" key="1">
    <citation type="journal article" date="2014" name="Int. J. Syst. Evol. Microbiol.">
        <title>Complete genome sequence of Corynebacterium casei LMG S-19264T (=DSM 44701T), isolated from a smear-ripened cheese.</title>
        <authorList>
            <consortium name="US DOE Joint Genome Institute (JGI-PGF)"/>
            <person name="Walter F."/>
            <person name="Albersmeier A."/>
            <person name="Kalinowski J."/>
            <person name="Ruckert C."/>
        </authorList>
    </citation>
    <scope>NUCLEOTIDE SEQUENCE</scope>
    <source>
        <strain evidence="2">NBRC 110023</strain>
    </source>
</reference>
<evidence type="ECO:0008006" key="4">
    <source>
        <dbReference type="Google" id="ProtNLM"/>
    </source>
</evidence>
<feature type="signal peptide" evidence="1">
    <location>
        <begin position="1"/>
        <end position="24"/>
    </location>
</feature>
<gene>
    <name evidence="2" type="ORF">GCM10007852_05070</name>
</gene>
<sequence length="179" mass="19828">MKIVSFATKALAILLFIMSFNVSALDQGDIDKYVKSIELLKSTDNPVIKSIEDSLSNNPNFHFDVSDDGSIKMMSQVLGNLEPKQETVLSEFLQKAGYSSVAKWTDVGDRVSAAMMAVEAENTDDQFSEITPEMVQAMPKAMQEQMQGAMRMFKALKSVPQADIDLVKANHALLDRVME</sequence>
<protein>
    <recommendedName>
        <fullName evidence="4">DUF2059 domain-containing protein</fullName>
    </recommendedName>
</protein>
<comment type="caution">
    <text evidence="2">The sequence shown here is derived from an EMBL/GenBank/DDBJ whole genome shotgun (WGS) entry which is preliminary data.</text>
</comment>
<evidence type="ECO:0000256" key="1">
    <source>
        <dbReference type="SAM" id="SignalP"/>
    </source>
</evidence>
<dbReference type="EMBL" id="BSOT01000005">
    <property type="protein sequence ID" value="GLR69599.1"/>
    <property type="molecule type" value="Genomic_DNA"/>
</dbReference>
<feature type="chain" id="PRO_5041238412" description="DUF2059 domain-containing protein" evidence="1">
    <location>
        <begin position="25"/>
        <end position="179"/>
    </location>
</feature>
<dbReference type="RefSeq" id="WP_284215921.1">
    <property type="nucleotide sequence ID" value="NZ_BSOT01000005.1"/>
</dbReference>
<name>A0AA37SVS7_9ALTE</name>
<dbReference type="AlphaFoldDB" id="A0AA37SVS7"/>
<accession>A0AA37SVS7</accession>
<organism evidence="2 3">
    <name type="scientific">Agaribacter marinus</name>
    <dbReference type="NCBI Taxonomy" id="1431249"/>
    <lineage>
        <taxon>Bacteria</taxon>
        <taxon>Pseudomonadati</taxon>
        <taxon>Pseudomonadota</taxon>
        <taxon>Gammaproteobacteria</taxon>
        <taxon>Alteromonadales</taxon>
        <taxon>Alteromonadaceae</taxon>
        <taxon>Agaribacter</taxon>
    </lineage>
</organism>
<proteinExistence type="predicted"/>